<organism evidence="1 2">
    <name type="scientific">Paraburkholderia graminis</name>
    <dbReference type="NCBI Taxonomy" id="60548"/>
    <lineage>
        <taxon>Bacteria</taxon>
        <taxon>Pseudomonadati</taxon>
        <taxon>Pseudomonadota</taxon>
        <taxon>Betaproteobacteria</taxon>
        <taxon>Burkholderiales</taxon>
        <taxon>Burkholderiaceae</taxon>
        <taxon>Paraburkholderia</taxon>
    </lineage>
</organism>
<name>A0ABD5CJ96_9BURK</name>
<protein>
    <submittedName>
        <fullName evidence="1">Uncharacterized protein</fullName>
    </submittedName>
</protein>
<reference evidence="1 2" key="1">
    <citation type="submission" date="2023-08" db="EMBL/GenBank/DDBJ databases">
        <title>Genome sequencing of plant associated microbes to promote plant fitness in Sorghum bicolor and Oryza sativa.</title>
        <authorList>
            <person name="Coleman-Derr D."/>
        </authorList>
    </citation>
    <scope>NUCLEOTIDE SEQUENCE [LARGE SCALE GENOMIC DNA]</scope>
    <source>
        <strain evidence="1 2">SLBN-33</strain>
    </source>
</reference>
<gene>
    <name evidence="1" type="ORF">QF025_002674</name>
</gene>
<accession>A0ABD5CJ96</accession>
<sequence>MHDQIVSQPEQPATANEIRQIIGPFEDDVVIKILDVQPTATEVFSAFTWLRSDEFLQHRLEHELHGRAARVFEILEREYPELDGGQM</sequence>
<dbReference type="EMBL" id="JAVIZN010000002">
    <property type="protein sequence ID" value="MDR6203954.1"/>
    <property type="molecule type" value="Genomic_DNA"/>
</dbReference>
<dbReference type="RefSeq" id="WP_310031613.1">
    <property type="nucleotide sequence ID" value="NZ_JAVIZN010000002.1"/>
</dbReference>
<evidence type="ECO:0000313" key="2">
    <source>
        <dbReference type="Proteomes" id="UP001245184"/>
    </source>
</evidence>
<comment type="caution">
    <text evidence="1">The sequence shown here is derived from an EMBL/GenBank/DDBJ whole genome shotgun (WGS) entry which is preliminary data.</text>
</comment>
<dbReference type="AlphaFoldDB" id="A0ABD5CJ96"/>
<dbReference type="Proteomes" id="UP001245184">
    <property type="component" value="Unassembled WGS sequence"/>
</dbReference>
<evidence type="ECO:0000313" key="1">
    <source>
        <dbReference type="EMBL" id="MDR6203954.1"/>
    </source>
</evidence>
<proteinExistence type="predicted"/>